<accession>A0ABN0DB49</accession>
<keyword evidence="3" id="KW-1185">Reference proteome</keyword>
<feature type="transmembrane region" description="Helical" evidence="1">
    <location>
        <begin position="54"/>
        <end position="75"/>
    </location>
</feature>
<proteinExistence type="predicted"/>
<organism evidence="2 3">
    <name type="scientific">Vibrio tubiashii ATCC 19109</name>
    <dbReference type="NCBI Taxonomy" id="1051646"/>
    <lineage>
        <taxon>Bacteria</taxon>
        <taxon>Pseudomonadati</taxon>
        <taxon>Pseudomonadota</taxon>
        <taxon>Gammaproteobacteria</taxon>
        <taxon>Vibrionales</taxon>
        <taxon>Vibrionaceae</taxon>
        <taxon>Vibrio</taxon>
        <taxon>Vibrio oreintalis group</taxon>
    </lineage>
</organism>
<name>A0ABN0DB49_9VIBR</name>
<dbReference type="Proteomes" id="UP000003836">
    <property type="component" value="Unassembled WGS sequence"/>
</dbReference>
<gene>
    <name evidence="2" type="ORF">VITU9109_04572</name>
</gene>
<keyword evidence="1" id="KW-0812">Transmembrane</keyword>
<keyword evidence="1" id="KW-1133">Transmembrane helix</keyword>
<reference evidence="2 3" key="1">
    <citation type="journal article" date="2012" name="Int. J. Syst. Evol. Microbiol.">
        <title>Vibrio caribbeanicus sp. nov., isolated from the marine sponge Scleritoderma cyanea.</title>
        <authorList>
            <person name="Hoffmann M."/>
            <person name="Monday S.R."/>
            <person name="Allard M.W."/>
            <person name="Strain E.A."/>
            <person name="Whittaker P."/>
            <person name="Naum M."/>
            <person name="McCarthy P.J."/>
            <person name="Lopez J.V."/>
            <person name="Fischer M."/>
            <person name="Brown E.W."/>
        </authorList>
    </citation>
    <scope>NUCLEOTIDE SEQUENCE [LARGE SCALE GENOMIC DNA]</scope>
    <source>
        <strain evidence="2 3">ATCC 19109</strain>
    </source>
</reference>
<sequence length="80" mass="8777">MTMSKSENLTEKKLRLFLISVLAIFTSGLSFGLRGAIAGDVQALFLNPIDAANSATLIGQILGVAFLGFFIYFVFWSARW</sequence>
<dbReference type="RefSeq" id="WP_004747963.1">
    <property type="nucleotide sequence ID" value="NZ_AFWI01000195.1"/>
</dbReference>
<keyword evidence="1" id="KW-0472">Membrane</keyword>
<evidence type="ECO:0000313" key="3">
    <source>
        <dbReference type="Proteomes" id="UP000003836"/>
    </source>
</evidence>
<evidence type="ECO:0000313" key="2">
    <source>
        <dbReference type="EMBL" id="EGU48623.1"/>
    </source>
</evidence>
<comment type="caution">
    <text evidence="2">The sequence shown here is derived from an EMBL/GenBank/DDBJ whole genome shotgun (WGS) entry which is preliminary data.</text>
</comment>
<dbReference type="EMBL" id="AFWI01000195">
    <property type="protein sequence ID" value="EGU48623.1"/>
    <property type="molecule type" value="Genomic_DNA"/>
</dbReference>
<protein>
    <submittedName>
        <fullName evidence="2">Uncharacterized protein</fullName>
    </submittedName>
</protein>
<evidence type="ECO:0000256" key="1">
    <source>
        <dbReference type="SAM" id="Phobius"/>
    </source>
</evidence>